<dbReference type="InterPro" id="IPR039426">
    <property type="entry name" value="TonB-dep_rcpt-like"/>
</dbReference>
<keyword evidence="15" id="KW-1185">Reference proteome</keyword>
<dbReference type="InterPro" id="IPR036942">
    <property type="entry name" value="Beta-barrel_TonB_sf"/>
</dbReference>
<evidence type="ECO:0000256" key="11">
    <source>
        <dbReference type="RuleBase" id="RU003357"/>
    </source>
</evidence>
<keyword evidence="8 14" id="KW-0675">Receptor</keyword>
<dbReference type="Proteomes" id="UP001209107">
    <property type="component" value="Unassembled WGS sequence"/>
</dbReference>
<evidence type="ECO:0000256" key="5">
    <source>
        <dbReference type="ARBA" id="ARBA00022729"/>
    </source>
</evidence>
<dbReference type="PANTHER" id="PTHR30069">
    <property type="entry name" value="TONB-DEPENDENT OUTER MEMBRANE RECEPTOR"/>
    <property type="match status" value="1"/>
</dbReference>
<gene>
    <name evidence="14" type="ORF">OK344_03975</name>
</gene>
<evidence type="ECO:0000256" key="6">
    <source>
        <dbReference type="ARBA" id="ARBA00023077"/>
    </source>
</evidence>
<dbReference type="InterPro" id="IPR012910">
    <property type="entry name" value="Plug_dom"/>
</dbReference>
<proteinExistence type="inferred from homology"/>
<keyword evidence="2 10" id="KW-0813">Transport</keyword>
<evidence type="ECO:0000256" key="1">
    <source>
        <dbReference type="ARBA" id="ARBA00004571"/>
    </source>
</evidence>
<evidence type="ECO:0000313" key="14">
    <source>
        <dbReference type="EMBL" id="MCW4451360.1"/>
    </source>
</evidence>
<evidence type="ECO:0000259" key="13">
    <source>
        <dbReference type="Pfam" id="PF07715"/>
    </source>
</evidence>
<keyword evidence="3 10" id="KW-1134">Transmembrane beta strand</keyword>
<sequence length="681" mass="76947">MFFKGLPFFFLIFYVPVFSQVQDSAMHISEVQLDVYRKPAKLITATKSVSVALPNFLLQNAPGRLLESLNLLPGSKMEERSPGSYRFSIRGSTLRSPFGVRNVKIYLDDFSLTDAAGNTYLNILDPEILQSIEIYKGPESGDFGAVTGGTALLQTKNSEEKSFGISAGSFSHYKGKIRFAEQFKNHFLQVYTSYETTDSYRDHAALQRKFMFLNDRYRYGQNNQFHVLLLLSKVHYETPGGLTLAQMQENPRQARPKTATLPGAAEQQAGIYNKMIFAGLSNLINFTENFSHFIVVQGNYNDFRNPFITNFEKRFENNFTVRTHLNFAEKSLNSVYETRLGFEGAAAKASIRNFDNRLGVPTNPQNFDNIYANSGFVFLSQKAVFGEKLTIDLAGSLNLMNYRWKSIFPEQTSGNRKFKNEFLPNLGISYLLGNGFSARGKIGKGNSAPTTEELRSSAQEINRSLNPEFGWNKEIGIRKQWGNLLFTELSFFDFRLKDAIVRRQNDNGQEYFVNAGETVQKGIEFVAESRKIHINKKLLNSIKFYLAGNLYDFIFKNYIKNSEDFSGNQLTGVPSTSLQNLMNIELLQGLKIDIAHFYTSKIPLNDANSVFAEPSFIGNISASYLLKSRTFIGSLCLSIQNIYNTPYSLGYDTNAYGNRFYNPAAGRNYLLGINLTLNSPL</sequence>
<dbReference type="InterPro" id="IPR037066">
    <property type="entry name" value="Plug_dom_sf"/>
</dbReference>
<comment type="caution">
    <text evidence="14">The sequence shown here is derived from an EMBL/GenBank/DDBJ whole genome shotgun (WGS) entry which is preliminary data.</text>
</comment>
<dbReference type="PANTHER" id="PTHR30069:SF29">
    <property type="entry name" value="HEMOGLOBIN AND HEMOGLOBIN-HAPTOGLOBIN-BINDING PROTEIN 1-RELATED"/>
    <property type="match status" value="1"/>
</dbReference>
<evidence type="ECO:0000256" key="2">
    <source>
        <dbReference type="ARBA" id="ARBA00022448"/>
    </source>
</evidence>
<dbReference type="PROSITE" id="PS52016">
    <property type="entry name" value="TONB_DEPENDENT_REC_3"/>
    <property type="match status" value="1"/>
</dbReference>
<keyword evidence="9 10" id="KW-0998">Cell outer membrane</keyword>
<dbReference type="Pfam" id="PF00593">
    <property type="entry name" value="TonB_dep_Rec_b-barrel"/>
    <property type="match status" value="1"/>
</dbReference>
<dbReference type="InterPro" id="IPR000531">
    <property type="entry name" value="Beta-barrel_TonB"/>
</dbReference>
<comment type="subcellular location">
    <subcellularLocation>
        <location evidence="1 10">Cell outer membrane</location>
        <topology evidence="1 10">Multi-pass membrane protein</topology>
    </subcellularLocation>
</comment>
<dbReference type="SUPFAM" id="SSF56935">
    <property type="entry name" value="Porins"/>
    <property type="match status" value="1"/>
</dbReference>
<dbReference type="EMBL" id="JAPCHZ010000001">
    <property type="protein sequence ID" value="MCW4451360.1"/>
    <property type="molecule type" value="Genomic_DNA"/>
</dbReference>
<dbReference type="RefSeq" id="WP_265143553.1">
    <property type="nucleotide sequence ID" value="NZ_JAPCHZ010000001.1"/>
</dbReference>
<dbReference type="Pfam" id="PF07715">
    <property type="entry name" value="Plug"/>
    <property type="match status" value="1"/>
</dbReference>
<evidence type="ECO:0000256" key="8">
    <source>
        <dbReference type="ARBA" id="ARBA00023170"/>
    </source>
</evidence>
<evidence type="ECO:0000256" key="7">
    <source>
        <dbReference type="ARBA" id="ARBA00023136"/>
    </source>
</evidence>
<evidence type="ECO:0000259" key="12">
    <source>
        <dbReference type="Pfam" id="PF00593"/>
    </source>
</evidence>
<keyword evidence="5" id="KW-0732">Signal</keyword>
<comment type="similarity">
    <text evidence="10 11">Belongs to the TonB-dependent receptor family.</text>
</comment>
<feature type="domain" description="TonB-dependent receptor plug" evidence="13">
    <location>
        <begin position="44"/>
        <end position="146"/>
    </location>
</feature>
<accession>A0ABT3JKR9</accession>
<keyword evidence="7 10" id="KW-0472">Membrane</keyword>
<evidence type="ECO:0000256" key="9">
    <source>
        <dbReference type="ARBA" id="ARBA00023237"/>
    </source>
</evidence>
<evidence type="ECO:0000256" key="10">
    <source>
        <dbReference type="PROSITE-ProRule" id="PRU01360"/>
    </source>
</evidence>
<evidence type="ECO:0000313" key="15">
    <source>
        <dbReference type="Proteomes" id="UP001209107"/>
    </source>
</evidence>
<reference evidence="14 15" key="1">
    <citation type="submission" date="2022-10" db="EMBL/GenBank/DDBJ databases">
        <title>Kaistella sp. BT-6-1-3.</title>
        <authorList>
            <person name="Ai J."/>
            <person name="Deng Z."/>
        </authorList>
    </citation>
    <scope>NUCLEOTIDE SEQUENCE [LARGE SCALE GENOMIC DNA]</scope>
    <source>
        <strain evidence="14 15">BT6-1-3</strain>
    </source>
</reference>
<dbReference type="Gene3D" id="2.170.130.10">
    <property type="entry name" value="TonB-dependent receptor, plug domain"/>
    <property type="match status" value="1"/>
</dbReference>
<evidence type="ECO:0000256" key="3">
    <source>
        <dbReference type="ARBA" id="ARBA00022452"/>
    </source>
</evidence>
<keyword evidence="6 11" id="KW-0798">TonB box</keyword>
<dbReference type="Gene3D" id="2.40.170.20">
    <property type="entry name" value="TonB-dependent receptor, beta-barrel domain"/>
    <property type="match status" value="1"/>
</dbReference>
<evidence type="ECO:0000256" key="4">
    <source>
        <dbReference type="ARBA" id="ARBA00022692"/>
    </source>
</evidence>
<organism evidence="14 15">
    <name type="scientific">Kaistella yananensis</name>
    <dbReference type="NCBI Taxonomy" id="2989820"/>
    <lineage>
        <taxon>Bacteria</taxon>
        <taxon>Pseudomonadati</taxon>
        <taxon>Bacteroidota</taxon>
        <taxon>Flavobacteriia</taxon>
        <taxon>Flavobacteriales</taxon>
        <taxon>Weeksellaceae</taxon>
        <taxon>Chryseobacterium group</taxon>
        <taxon>Kaistella</taxon>
    </lineage>
</organism>
<feature type="domain" description="TonB-dependent receptor-like beta-barrel" evidence="12">
    <location>
        <begin position="273"/>
        <end position="642"/>
    </location>
</feature>
<keyword evidence="4 10" id="KW-0812">Transmembrane</keyword>
<name>A0ABT3JKR9_9FLAO</name>
<protein>
    <submittedName>
        <fullName evidence="14">TonB-dependent receptor</fullName>
    </submittedName>
</protein>